<dbReference type="Gene3D" id="3.40.50.1980">
    <property type="entry name" value="Nitrogenase molybdenum iron protein domain"/>
    <property type="match status" value="2"/>
</dbReference>
<dbReference type="InterPro" id="IPR002491">
    <property type="entry name" value="ABC_transptr_periplasmic_BD"/>
</dbReference>
<sequence length="307" mass="33064">MNKMIKYGVAFAAGLFALNSYALTVETPAKGKQELPDNPKRIVVLDLASADNLAALGKQNLVVGIADGKFFPSYINDTYGSAKYVKVGALNNPDLEAIAKLKPDLIIVQNRQAKFLEQLKEIAPIYDASLDDGNQYASIKANLLNVGKIANASAKADELLKTLDEKIAALNVLSKGKTAMIIQTNDRKIMGFGPNSRYSLVTTTLGFKADGQAAQATGRHGVEFSYEYIKEVNPSYIFVVDRSAAIGDTTKQAAAQTLNNPLVKDTTAAKNNAIVYLDSKVWYLAFGGYTATTIAINEITQGIKNAK</sequence>
<dbReference type="InterPro" id="IPR033870">
    <property type="entry name" value="FatB"/>
</dbReference>
<dbReference type="RefSeq" id="WP_119534306.1">
    <property type="nucleotide sequence ID" value="NZ_NRJF01000047.1"/>
</dbReference>
<evidence type="ECO:0000256" key="1">
    <source>
        <dbReference type="ARBA" id="ARBA00004196"/>
    </source>
</evidence>
<dbReference type="EMBL" id="NRJF01000047">
    <property type="protein sequence ID" value="RIY37166.1"/>
    <property type="molecule type" value="Genomic_DNA"/>
</dbReference>
<organism evidence="8 9">
    <name type="scientific">Psittacicella gerlachiana</name>
    <dbReference type="NCBI Taxonomy" id="2028574"/>
    <lineage>
        <taxon>Bacteria</taxon>
        <taxon>Pseudomonadati</taxon>
        <taxon>Pseudomonadota</taxon>
        <taxon>Gammaproteobacteria</taxon>
        <taxon>Pasteurellales</taxon>
        <taxon>Psittacicellaceae</taxon>
        <taxon>Psittacicella</taxon>
    </lineage>
</organism>
<comment type="caution">
    <text evidence="8">The sequence shown here is derived from an EMBL/GenBank/DDBJ whole genome shotgun (WGS) entry which is preliminary data.</text>
</comment>
<dbReference type="CDD" id="cd01140">
    <property type="entry name" value="FatB"/>
    <property type="match status" value="1"/>
</dbReference>
<keyword evidence="5 6" id="KW-0732">Signal</keyword>
<feature type="chain" id="PRO_5017433797" description="Fe/B12 periplasmic-binding domain-containing protein" evidence="6">
    <location>
        <begin position="23"/>
        <end position="307"/>
    </location>
</feature>
<evidence type="ECO:0000256" key="6">
    <source>
        <dbReference type="SAM" id="SignalP"/>
    </source>
</evidence>
<reference evidence="8 9" key="1">
    <citation type="submission" date="2017-08" db="EMBL/GenBank/DDBJ databases">
        <title>Reclassification of Bisgaard taxon 37 and 44.</title>
        <authorList>
            <person name="Christensen H."/>
        </authorList>
    </citation>
    <scope>NUCLEOTIDE SEQUENCE [LARGE SCALE GENOMIC DNA]</scope>
    <source>
        <strain evidence="8 9">EEAB3T1</strain>
    </source>
</reference>
<evidence type="ECO:0000313" key="8">
    <source>
        <dbReference type="EMBL" id="RIY37166.1"/>
    </source>
</evidence>
<evidence type="ECO:0000256" key="3">
    <source>
        <dbReference type="ARBA" id="ARBA00022448"/>
    </source>
</evidence>
<gene>
    <name evidence="8" type="ORF">CKF59_01965</name>
</gene>
<dbReference type="Proteomes" id="UP000265964">
    <property type="component" value="Unassembled WGS sequence"/>
</dbReference>
<evidence type="ECO:0000256" key="5">
    <source>
        <dbReference type="ARBA" id="ARBA00022729"/>
    </source>
</evidence>
<protein>
    <recommendedName>
        <fullName evidence="7">Fe/B12 periplasmic-binding domain-containing protein</fullName>
    </recommendedName>
</protein>
<dbReference type="Pfam" id="PF01497">
    <property type="entry name" value="Peripla_BP_2"/>
    <property type="match status" value="1"/>
</dbReference>
<dbReference type="PANTHER" id="PTHR30532:SF28">
    <property type="entry name" value="PETROBACTIN-BINDING PROTEIN YCLQ"/>
    <property type="match status" value="1"/>
</dbReference>
<proteinExistence type="inferred from homology"/>
<evidence type="ECO:0000256" key="4">
    <source>
        <dbReference type="ARBA" id="ARBA00022496"/>
    </source>
</evidence>
<dbReference type="GO" id="GO:0030288">
    <property type="term" value="C:outer membrane-bounded periplasmic space"/>
    <property type="evidence" value="ECO:0007669"/>
    <property type="project" value="TreeGrafter"/>
</dbReference>
<comment type="subcellular location">
    <subcellularLocation>
        <location evidence="1">Cell envelope</location>
    </subcellularLocation>
</comment>
<dbReference type="InterPro" id="IPR051313">
    <property type="entry name" value="Bact_iron-sidero_bind"/>
</dbReference>
<keyword evidence="4" id="KW-0406">Ion transport</keyword>
<evidence type="ECO:0000313" key="9">
    <source>
        <dbReference type="Proteomes" id="UP000265964"/>
    </source>
</evidence>
<name>A0A3A1YI92_9GAMM</name>
<keyword evidence="4" id="KW-0410">Iron transport</keyword>
<accession>A0A3A1YI92</accession>
<comment type="similarity">
    <text evidence="2">Belongs to the bacterial solute-binding protein 8 family.</text>
</comment>
<feature type="signal peptide" evidence="6">
    <location>
        <begin position="1"/>
        <end position="22"/>
    </location>
</feature>
<evidence type="ECO:0000259" key="7">
    <source>
        <dbReference type="PROSITE" id="PS50983"/>
    </source>
</evidence>
<evidence type="ECO:0000256" key="2">
    <source>
        <dbReference type="ARBA" id="ARBA00008814"/>
    </source>
</evidence>
<keyword evidence="9" id="KW-1185">Reference proteome</keyword>
<dbReference type="OrthoDB" id="63946at2"/>
<dbReference type="PANTHER" id="PTHR30532">
    <property type="entry name" value="IRON III DICITRATE-BINDING PERIPLASMIC PROTEIN"/>
    <property type="match status" value="1"/>
</dbReference>
<keyword evidence="3" id="KW-0813">Transport</keyword>
<dbReference type="PROSITE" id="PS50983">
    <property type="entry name" value="FE_B12_PBP"/>
    <property type="match status" value="1"/>
</dbReference>
<dbReference type="AlphaFoldDB" id="A0A3A1YI92"/>
<keyword evidence="4" id="KW-0408">Iron</keyword>
<dbReference type="SUPFAM" id="SSF53807">
    <property type="entry name" value="Helical backbone' metal receptor"/>
    <property type="match status" value="1"/>
</dbReference>
<dbReference type="GO" id="GO:1901678">
    <property type="term" value="P:iron coordination entity transport"/>
    <property type="evidence" value="ECO:0007669"/>
    <property type="project" value="UniProtKB-ARBA"/>
</dbReference>
<feature type="domain" description="Fe/B12 periplasmic-binding" evidence="7">
    <location>
        <begin position="41"/>
        <end position="307"/>
    </location>
</feature>